<comment type="caution">
    <text evidence="1">The sequence shown here is derived from an EMBL/GenBank/DDBJ whole genome shotgun (WGS) entry which is preliminary data.</text>
</comment>
<accession>A0A1S1MWY7</accession>
<dbReference type="EMBL" id="MNAN01000037">
    <property type="protein sequence ID" value="OHU93412.1"/>
    <property type="molecule type" value="Genomic_DNA"/>
</dbReference>
<name>A0A1S1MWY7_9GAMM</name>
<sequence>MKNLLIAVTTAAILSACAHHDDVRPGNNSQHYVVIKSVDRNEGIKEALSQATHYCEQSQGTMIVLNETVEYTNEIPEHDYLKTRSTTEFITEAGSWLWILGDGYVDDVAAVATIAGAGKLHSMGAPYSVTVNFRCA</sequence>
<organism evidence="1 2">
    <name type="scientific">Pseudoalteromonas byunsanensis</name>
    <dbReference type="NCBI Taxonomy" id="327939"/>
    <lineage>
        <taxon>Bacteria</taxon>
        <taxon>Pseudomonadati</taxon>
        <taxon>Pseudomonadota</taxon>
        <taxon>Gammaproteobacteria</taxon>
        <taxon>Alteromonadales</taxon>
        <taxon>Pseudoalteromonadaceae</taxon>
        <taxon>Pseudoalteromonas</taxon>
    </lineage>
</organism>
<protein>
    <recommendedName>
        <fullName evidence="3">Lipoprotein</fullName>
    </recommendedName>
</protein>
<evidence type="ECO:0000313" key="2">
    <source>
        <dbReference type="Proteomes" id="UP000180253"/>
    </source>
</evidence>
<dbReference type="STRING" id="327939.BIW53_18800"/>
<dbReference type="Proteomes" id="UP000180253">
    <property type="component" value="Unassembled WGS sequence"/>
</dbReference>
<dbReference type="AlphaFoldDB" id="A0A1S1MWY7"/>
<reference evidence="1 2" key="1">
    <citation type="submission" date="2016-10" db="EMBL/GenBank/DDBJ databases">
        <title>Pseudoalteromonas amylolytica sp. nov., isolated from the surface seawater.</title>
        <authorList>
            <person name="Wu Y.-H."/>
            <person name="Cheng H."/>
            <person name="Jin X.-B."/>
            <person name="Wang C.-S."/>
            <person name="Xu X.-W."/>
        </authorList>
    </citation>
    <scope>NUCLEOTIDE SEQUENCE [LARGE SCALE GENOMIC DNA]</scope>
    <source>
        <strain evidence="1 2">JCM 12483</strain>
    </source>
</reference>
<dbReference type="PROSITE" id="PS51257">
    <property type="entry name" value="PROKAR_LIPOPROTEIN"/>
    <property type="match status" value="1"/>
</dbReference>
<keyword evidence="2" id="KW-1185">Reference proteome</keyword>
<dbReference type="OrthoDB" id="5295192at2"/>
<gene>
    <name evidence="1" type="ORF">BIW53_18800</name>
</gene>
<dbReference type="RefSeq" id="WP_070993567.1">
    <property type="nucleotide sequence ID" value="NZ_CBCSHD010000012.1"/>
</dbReference>
<proteinExistence type="predicted"/>
<evidence type="ECO:0000313" key="1">
    <source>
        <dbReference type="EMBL" id="OHU93412.1"/>
    </source>
</evidence>
<evidence type="ECO:0008006" key="3">
    <source>
        <dbReference type="Google" id="ProtNLM"/>
    </source>
</evidence>